<sequence>MPEKVTSLNGLKVTSEYWGYNIGAHNVYYVKWYLGGRVATIRPSTHIAHRTGIIQIIPVSKELTPSCHPPAAATPGYSPSRHAQFHSDQHRAITHHKFCCSL</sequence>
<dbReference type="EMBL" id="FZTC01000019">
    <property type="protein sequence ID" value="SNU35603.1"/>
    <property type="molecule type" value="Genomic_DNA"/>
</dbReference>
<protein>
    <submittedName>
        <fullName evidence="1">Uncharacterized protein</fullName>
    </submittedName>
</protein>
<dbReference type="Proteomes" id="UP000220639">
    <property type="component" value="Unassembled WGS sequence"/>
</dbReference>
<evidence type="ECO:0000313" key="1">
    <source>
        <dbReference type="EMBL" id="SNU35603.1"/>
    </source>
</evidence>
<name>A0A285B445_9ENTR</name>
<evidence type="ECO:0000313" key="2">
    <source>
        <dbReference type="Proteomes" id="UP000220639"/>
    </source>
</evidence>
<reference evidence="2" key="1">
    <citation type="submission" date="2017-08" db="EMBL/GenBank/DDBJ databases">
        <authorList>
            <person name="Brisse S."/>
        </authorList>
    </citation>
    <scope>NUCLEOTIDE SEQUENCE [LARGE SCALE GENOMIC DNA]</scope>
    <source>
        <strain evidence="2">06D021</strain>
    </source>
</reference>
<accession>A0A285B445</accession>
<proteinExistence type="predicted"/>
<dbReference type="AlphaFoldDB" id="A0A285B445"/>
<gene>
    <name evidence="1" type="ORF">KOSB73_260327</name>
</gene>
<organism evidence="1 2">
    <name type="scientific">Klebsiella grimontii</name>
    <dbReference type="NCBI Taxonomy" id="2058152"/>
    <lineage>
        <taxon>Bacteria</taxon>
        <taxon>Pseudomonadati</taxon>
        <taxon>Pseudomonadota</taxon>
        <taxon>Gammaproteobacteria</taxon>
        <taxon>Enterobacterales</taxon>
        <taxon>Enterobacteriaceae</taxon>
        <taxon>Klebsiella/Raoultella group</taxon>
        <taxon>Klebsiella</taxon>
    </lineage>
</organism>